<gene>
    <name evidence="4" type="ORF">Cvel_1751</name>
</gene>
<dbReference type="GO" id="GO:0005634">
    <property type="term" value="C:nucleus"/>
    <property type="evidence" value="ECO:0007669"/>
    <property type="project" value="TreeGrafter"/>
</dbReference>
<dbReference type="SUPFAM" id="SSF52047">
    <property type="entry name" value="RNI-like"/>
    <property type="match status" value="2"/>
</dbReference>
<keyword evidence="1" id="KW-0343">GTPase activation</keyword>
<keyword evidence="3" id="KW-0677">Repeat</keyword>
<dbReference type="GO" id="GO:0006913">
    <property type="term" value="P:nucleocytoplasmic transport"/>
    <property type="evidence" value="ECO:0007669"/>
    <property type="project" value="TreeGrafter"/>
</dbReference>
<dbReference type="InterPro" id="IPR027038">
    <property type="entry name" value="RanGap"/>
</dbReference>
<dbReference type="EMBL" id="CDMZ01004971">
    <property type="protein sequence ID" value="CEM51531.1"/>
    <property type="molecule type" value="Genomic_DNA"/>
</dbReference>
<name>A0A0G4I3U1_9ALVE</name>
<dbReference type="GO" id="GO:0031267">
    <property type="term" value="F:small GTPase binding"/>
    <property type="evidence" value="ECO:0007669"/>
    <property type="project" value="TreeGrafter"/>
</dbReference>
<dbReference type="GO" id="GO:0048471">
    <property type="term" value="C:perinuclear region of cytoplasm"/>
    <property type="evidence" value="ECO:0007669"/>
    <property type="project" value="TreeGrafter"/>
</dbReference>
<dbReference type="GO" id="GO:0005829">
    <property type="term" value="C:cytosol"/>
    <property type="evidence" value="ECO:0007669"/>
    <property type="project" value="TreeGrafter"/>
</dbReference>
<dbReference type="InterPro" id="IPR032675">
    <property type="entry name" value="LRR_dom_sf"/>
</dbReference>
<dbReference type="Pfam" id="PF13516">
    <property type="entry name" value="LRR_6"/>
    <property type="match status" value="2"/>
</dbReference>
<accession>A0A0G4I3U1</accession>
<proteinExistence type="predicted"/>
<evidence type="ECO:0000256" key="2">
    <source>
        <dbReference type="ARBA" id="ARBA00022614"/>
    </source>
</evidence>
<sequence length="826" mass="88766">MDLENLNLNLDLEGNLNLEGNLLRGPSVMEALGKALSSEGGPRVRTLNLRGNALEPSGVQALMEAFSSLTQQQQQQEEEQALPLESLDLSRTKARVGGVKALAEAMKAKKLTSLRTLDLHGNDVRSEGTRHLASAVNAGGVPNLRVLVLRETGLTHVNGGGYSVRGERDFSPLSELLSTTSLPELEEFDLSSNYLFRVTQQAAEGAGGGADPASRTPVSPDVFLSKRFPKLRKLLLDGNCMSDGQLELFFGELGRDGAPSLEELVLFGTTETAERFSNAITSSHLPQLRRLQMRMDIPVGRGQSRELLRTRNQASAINLARSLTSGNTRHLQSLDLQGLSFVSDGSLLALAEGIRGGGLSLLENLVFDPLGGLEDTLDDIPGDFLHRIGVRREEGDEGLGGIAAGLGAGGLEFLCDLSLSVKCGEEESEGCIALGEVLGAGRVKSLRNVKLDWHSHQSFGAVCEGVSRGSLAAPVLLDVVLRGEGPLTQKTVTAFSEVIRGGKLSGLRRIRLMPFGGEECSGGAGEVLGEAFSHAEARMDSLEEVSMRHSIQLQNGGLLIDTGDVFVKGLSRGSVRFPSLQRLFKNAPYVSVLSSTYLSEMVAAGRVPSLREMDLEFSGSRCQAAVSAFGLALSSPSISSLRSLTISFRRDRDPLFPPAREPQGEEKSVAMDAVRMFSEALSGGSLRHLEHASFGGLTDLDEVRILCEGLGSGKLQSLNSLWLGNITFGADEAAGWRVLSEVLVAEKVPCLQTVRFFSMSINDNHFLTLTEAWGTHQPPPLTNLRFVQTTPLSTNAVEALRTMYKSGRMPHLLSAELGHNVRVEII</sequence>
<dbReference type="PANTHER" id="PTHR24113">
    <property type="entry name" value="RAN GTPASE-ACTIVATING PROTEIN 1"/>
    <property type="match status" value="1"/>
</dbReference>
<protein>
    <submittedName>
        <fullName evidence="4">Uncharacterized protein</fullName>
    </submittedName>
</protein>
<dbReference type="InterPro" id="IPR001611">
    <property type="entry name" value="Leu-rich_rpt"/>
</dbReference>
<keyword evidence="2" id="KW-0433">Leucine-rich repeat</keyword>
<dbReference type="Gene3D" id="3.80.10.10">
    <property type="entry name" value="Ribonuclease Inhibitor"/>
    <property type="match status" value="3"/>
</dbReference>
<evidence type="ECO:0000313" key="4">
    <source>
        <dbReference type="EMBL" id="CEM51531.1"/>
    </source>
</evidence>
<dbReference type="AlphaFoldDB" id="A0A0G4I3U1"/>
<reference evidence="4" key="1">
    <citation type="submission" date="2014-11" db="EMBL/GenBank/DDBJ databases">
        <authorList>
            <person name="Otto D Thomas"/>
            <person name="Naeem Raeece"/>
        </authorList>
    </citation>
    <scope>NUCLEOTIDE SEQUENCE</scope>
</reference>
<evidence type="ECO:0000256" key="3">
    <source>
        <dbReference type="ARBA" id="ARBA00022737"/>
    </source>
</evidence>
<dbReference type="PANTHER" id="PTHR24113:SF12">
    <property type="entry name" value="RAN GTPASE-ACTIVATING PROTEIN 1"/>
    <property type="match status" value="1"/>
</dbReference>
<dbReference type="GO" id="GO:0005096">
    <property type="term" value="F:GTPase activator activity"/>
    <property type="evidence" value="ECO:0007669"/>
    <property type="project" value="UniProtKB-KW"/>
</dbReference>
<dbReference type="PhylomeDB" id="A0A0G4I3U1"/>
<organism evidence="4">
    <name type="scientific">Chromera velia CCMP2878</name>
    <dbReference type="NCBI Taxonomy" id="1169474"/>
    <lineage>
        <taxon>Eukaryota</taxon>
        <taxon>Sar</taxon>
        <taxon>Alveolata</taxon>
        <taxon>Colpodellida</taxon>
        <taxon>Chromeraceae</taxon>
        <taxon>Chromera</taxon>
    </lineage>
</organism>
<dbReference type="SMART" id="SM00368">
    <property type="entry name" value="LRR_RI"/>
    <property type="match status" value="4"/>
</dbReference>
<dbReference type="VEuPathDB" id="CryptoDB:Cvel_1751"/>
<evidence type="ECO:0000256" key="1">
    <source>
        <dbReference type="ARBA" id="ARBA00022468"/>
    </source>
</evidence>